<evidence type="ECO:0000256" key="5">
    <source>
        <dbReference type="SAM" id="MobiDB-lite"/>
    </source>
</evidence>
<feature type="transmembrane region" description="Helical" evidence="6">
    <location>
        <begin position="123"/>
        <end position="143"/>
    </location>
</feature>
<evidence type="ECO:0000256" key="4">
    <source>
        <dbReference type="ARBA" id="ARBA00023136"/>
    </source>
</evidence>
<evidence type="ECO:0008006" key="9">
    <source>
        <dbReference type="Google" id="ProtNLM"/>
    </source>
</evidence>
<dbReference type="InterPro" id="IPR019408">
    <property type="entry name" value="7TM_GPCR_serpentine_rcpt_Srab"/>
</dbReference>
<evidence type="ECO:0000256" key="3">
    <source>
        <dbReference type="ARBA" id="ARBA00022989"/>
    </source>
</evidence>
<feature type="region of interest" description="Disordered" evidence="5">
    <location>
        <begin position="1"/>
        <end position="21"/>
    </location>
</feature>
<dbReference type="GO" id="GO:0016020">
    <property type="term" value="C:membrane"/>
    <property type="evidence" value="ECO:0007669"/>
    <property type="project" value="UniProtKB-SubCell"/>
</dbReference>
<comment type="caution">
    <text evidence="7">The sequence shown here is derived from an EMBL/GenBank/DDBJ whole genome shotgun (WGS) entry which is preliminary data.</text>
</comment>
<keyword evidence="8" id="KW-1185">Reference proteome</keyword>
<dbReference type="Pfam" id="PF10292">
    <property type="entry name" value="7TM_GPCR_Srab"/>
    <property type="match status" value="1"/>
</dbReference>
<proteinExistence type="predicted"/>
<dbReference type="PANTHER" id="PTHR31357:SF18">
    <property type="entry name" value="SERPENTINE RECEPTOR, CLASS T"/>
    <property type="match status" value="1"/>
</dbReference>
<reference evidence="8" key="1">
    <citation type="submission" date="2017-10" db="EMBL/GenBank/DDBJ databases">
        <title>Rapid genome shrinkage in a self-fertile nematode reveals novel sperm competition proteins.</title>
        <authorList>
            <person name="Yin D."/>
            <person name="Schwarz E.M."/>
            <person name="Thomas C.G."/>
            <person name="Felde R.L."/>
            <person name="Korf I.F."/>
            <person name="Cutter A.D."/>
            <person name="Schartner C.M."/>
            <person name="Ralston E.J."/>
            <person name="Meyer B.J."/>
            <person name="Haag E.S."/>
        </authorList>
    </citation>
    <scope>NUCLEOTIDE SEQUENCE [LARGE SCALE GENOMIC DNA]</scope>
    <source>
        <strain evidence="8">JU1422</strain>
    </source>
</reference>
<feature type="transmembrane region" description="Helical" evidence="6">
    <location>
        <begin position="44"/>
        <end position="63"/>
    </location>
</feature>
<evidence type="ECO:0000256" key="1">
    <source>
        <dbReference type="ARBA" id="ARBA00004141"/>
    </source>
</evidence>
<feature type="transmembrane region" description="Helical" evidence="6">
    <location>
        <begin position="164"/>
        <end position="184"/>
    </location>
</feature>
<evidence type="ECO:0000313" key="7">
    <source>
        <dbReference type="EMBL" id="PIC31845.1"/>
    </source>
</evidence>
<evidence type="ECO:0000256" key="6">
    <source>
        <dbReference type="SAM" id="Phobius"/>
    </source>
</evidence>
<dbReference type="GO" id="GO:0004984">
    <property type="term" value="F:olfactory receptor activity"/>
    <property type="evidence" value="ECO:0007669"/>
    <property type="project" value="TreeGrafter"/>
</dbReference>
<keyword evidence="2 6" id="KW-0812">Transmembrane</keyword>
<dbReference type="InterPro" id="IPR051080">
    <property type="entry name" value="Nematode_rcpt-like_serp_alpha"/>
</dbReference>
<keyword evidence="4 6" id="KW-0472">Membrane</keyword>
<organism evidence="7 8">
    <name type="scientific">Caenorhabditis nigoni</name>
    <dbReference type="NCBI Taxonomy" id="1611254"/>
    <lineage>
        <taxon>Eukaryota</taxon>
        <taxon>Metazoa</taxon>
        <taxon>Ecdysozoa</taxon>
        <taxon>Nematoda</taxon>
        <taxon>Chromadorea</taxon>
        <taxon>Rhabditida</taxon>
        <taxon>Rhabditina</taxon>
        <taxon>Rhabditomorpha</taxon>
        <taxon>Rhabditoidea</taxon>
        <taxon>Rhabditidae</taxon>
        <taxon>Peloderinae</taxon>
        <taxon>Caenorhabditis</taxon>
    </lineage>
</organism>
<protein>
    <recommendedName>
        <fullName evidence="9">G-protein coupled receptors family 1 profile domain-containing protein</fullName>
    </recommendedName>
</protein>
<feature type="transmembrane region" description="Helical" evidence="6">
    <location>
        <begin position="301"/>
        <end position="318"/>
    </location>
</feature>
<dbReference type="PANTHER" id="PTHR31357">
    <property type="entry name" value="SERPENTINE RECEPTOR CLASS ALPHA-10"/>
    <property type="match status" value="1"/>
</dbReference>
<name>A0A2G5TX13_9PELO</name>
<evidence type="ECO:0000313" key="8">
    <source>
        <dbReference type="Proteomes" id="UP000230233"/>
    </source>
</evidence>
<feature type="compositionally biased region" description="Low complexity" evidence="5">
    <location>
        <begin position="9"/>
        <end position="21"/>
    </location>
</feature>
<comment type="subcellular location">
    <subcellularLocation>
        <location evidence="1">Membrane</location>
        <topology evidence="1">Multi-pass membrane protein</topology>
    </subcellularLocation>
</comment>
<dbReference type="Proteomes" id="UP000230233">
    <property type="component" value="Chromosome IV"/>
</dbReference>
<feature type="transmembrane region" description="Helical" evidence="6">
    <location>
        <begin position="211"/>
        <end position="232"/>
    </location>
</feature>
<keyword evidence="3 6" id="KW-1133">Transmembrane helix</keyword>
<dbReference type="EMBL" id="PDUG01000004">
    <property type="protein sequence ID" value="PIC31845.1"/>
    <property type="molecule type" value="Genomic_DNA"/>
</dbReference>
<accession>A0A2G5TX13</accession>
<feature type="transmembrane region" description="Helical" evidence="6">
    <location>
        <begin position="259"/>
        <end position="281"/>
    </location>
</feature>
<feature type="transmembrane region" description="Helical" evidence="6">
    <location>
        <begin position="84"/>
        <end position="103"/>
    </location>
</feature>
<dbReference type="AlphaFoldDB" id="A0A2G5TX13"/>
<evidence type="ECO:0000256" key="2">
    <source>
        <dbReference type="ARBA" id="ARBA00022692"/>
    </source>
</evidence>
<dbReference type="OrthoDB" id="5816941at2759"/>
<sequence>MPTTTPSHISTVSSSPQNSTSSIPTIVSGINCDTIEYVQRYSPIILMQVLQLFLAFVSVGLVISGRVAQHHSYFHPNVKSLLKTYHAALLMYAFAVGTAQLYHVLTSMSYESCELLISCRLCFGFRVIATTTTIMFSLLLFAIPLERTIATQHLGRGYENRQGTIGKFFSWSIILISLTISLAYHYPDFSKNRVCTHCIYDQNRVLVPMELMVWLAGLATVSLGYTVVLWVFNRCKLKKKTYSLAIEFQINQNLRILQLVLPLSLITCFSFLWYSICPQFLSISDDVDPEKKQFHEMVQNIFPLYTLLSSTLWLLMMISEKKKKRILMVLPDLRKDEKDVYFQSLNDQWSRVPKVSSSRLQILTVFSTPRSSMVPS</sequence>
<gene>
    <name evidence="7" type="primary">Cni-Y57G11C.46</name>
    <name evidence="7" type="synonym">Cnig_chr_IV.g12401</name>
    <name evidence="7" type="ORF">B9Z55_012401</name>
</gene>